<dbReference type="InParanoid" id="F6QN19"/>
<dbReference type="AlphaFoldDB" id="F6QN19"/>
<dbReference type="PANTHER" id="PTHR22684:SF0">
    <property type="entry name" value="RIBOSOME QUALITY CONTROL COMPLEX SUBUNIT TCF25"/>
    <property type="match status" value="1"/>
</dbReference>
<dbReference type="Ensembl" id="ENSCINT00000009755.3">
    <property type="protein sequence ID" value="ENSCINP00000009755.3"/>
    <property type="gene ID" value="ENSCING00000004708.3"/>
</dbReference>
<dbReference type="GeneTree" id="ENSGT00390000005563"/>
<protein>
    <submittedName>
        <fullName evidence="2">Uncharacterized protein</fullName>
    </submittedName>
</protein>
<dbReference type="Proteomes" id="UP000008144">
    <property type="component" value="Unassembled WGS sequence"/>
</dbReference>
<proteinExistence type="predicted"/>
<dbReference type="OMA" id="LIVEHRM"/>
<feature type="compositionally biased region" description="Basic residues" evidence="1">
    <location>
        <begin position="65"/>
        <end position="79"/>
    </location>
</feature>
<dbReference type="STRING" id="7719.ENSCINP00000009755"/>
<dbReference type="PANTHER" id="PTHR22684">
    <property type="entry name" value="NULP1-RELATED"/>
    <property type="match status" value="1"/>
</dbReference>
<feature type="compositionally biased region" description="Basic and acidic residues" evidence="1">
    <location>
        <begin position="10"/>
        <end position="20"/>
    </location>
</feature>
<evidence type="ECO:0000313" key="3">
    <source>
        <dbReference type="Proteomes" id="UP000008144"/>
    </source>
</evidence>
<feature type="region of interest" description="Disordered" evidence="1">
    <location>
        <begin position="1"/>
        <end position="89"/>
    </location>
</feature>
<dbReference type="HOGENOM" id="CLU_1086710_0_0_1"/>
<reference evidence="2" key="3">
    <citation type="submission" date="2025-09" db="UniProtKB">
        <authorList>
            <consortium name="Ensembl"/>
        </authorList>
    </citation>
    <scope>IDENTIFICATION</scope>
</reference>
<accession>F6QN19</accession>
<reference evidence="3" key="1">
    <citation type="journal article" date="2002" name="Science">
        <title>The draft genome of Ciona intestinalis: insights into chordate and vertebrate origins.</title>
        <authorList>
            <person name="Dehal P."/>
            <person name="Satou Y."/>
            <person name="Campbell R.K."/>
            <person name="Chapman J."/>
            <person name="Degnan B."/>
            <person name="De Tomaso A."/>
            <person name="Davidson B."/>
            <person name="Di Gregorio A."/>
            <person name="Gelpke M."/>
            <person name="Goodstein D.M."/>
            <person name="Harafuji N."/>
            <person name="Hastings K.E."/>
            <person name="Ho I."/>
            <person name="Hotta K."/>
            <person name="Huang W."/>
            <person name="Kawashima T."/>
            <person name="Lemaire P."/>
            <person name="Martinez D."/>
            <person name="Meinertzhagen I.A."/>
            <person name="Necula S."/>
            <person name="Nonaka M."/>
            <person name="Putnam N."/>
            <person name="Rash S."/>
            <person name="Saiga H."/>
            <person name="Satake M."/>
            <person name="Terry A."/>
            <person name="Yamada L."/>
            <person name="Wang H.G."/>
            <person name="Awazu S."/>
            <person name="Azumi K."/>
            <person name="Boore J."/>
            <person name="Branno M."/>
            <person name="Chin-Bow S."/>
            <person name="DeSantis R."/>
            <person name="Doyle S."/>
            <person name="Francino P."/>
            <person name="Keys D.N."/>
            <person name="Haga S."/>
            <person name="Hayashi H."/>
            <person name="Hino K."/>
            <person name="Imai K.S."/>
            <person name="Inaba K."/>
            <person name="Kano S."/>
            <person name="Kobayashi K."/>
            <person name="Kobayashi M."/>
            <person name="Lee B.I."/>
            <person name="Makabe K.W."/>
            <person name="Manohar C."/>
            <person name="Matassi G."/>
            <person name="Medina M."/>
            <person name="Mochizuki Y."/>
            <person name="Mount S."/>
            <person name="Morishita T."/>
            <person name="Miura S."/>
            <person name="Nakayama A."/>
            <person name="Nishizaka S."/>
            <person name="Nomoto H."/>
            <person name="Ohta F."/>
            <person name="Oishi K."/>
            <person name="Rigoutsos I."/>
            <person name="Sano M."/>
            <person name="Sasaki A."/>
            <person name="Sasakura Y."/>
            <person name="Shoguchi E."/>
            <person name="Shin-i T."/>
            <person name="Spagnuolo A."/>
            <person name="Stainier D."/>
            <person name="Suzuki M.M."/>
            <person name="Tassy O."/>
            <person name="Takatori N."/>
            <person name="Tokuoka M."/>
            <person name="Yagi K."/>
            <person name="Yoshizaki F."/>
            <person name="Wada S."/>
            <person name="Zhang C."/>
            <person name="Hyatt P.D."/>
            <person name="Larimer F."/>
            <person name="Detter C."/>
            <person name="Doggett N."/>
            <person name="Glavina T."/>
            <person name="Hawkins T."/>
            <person name="Richardson P."/>
            <person name="Lucas S."/>
            <person name="Kohara Y."/>
            <person name="Levine M."/>
            <person name="Satoh N."/>
            <person name="Rokhsar D.S."/>
        </authorList>
    </citation>
    <scope>NUCLEOTIDE SEQUENCE [LARGE SCALE GENOMIC DNA]</scope>
</reference>
<organism evidence="2 3">
    <name type="scientific">Ciona intestinalis</name>
    <name type="common">Transparent sea squirt</name>
    <name type="synonym">Ascidia intestinalis</name>
    <dbReference type="NCBI Taxonomy" id="7719"/>
    <lineage>
        <taxon>Eukaryota</taxon>
        <taxon>Metazoa</taxon>
        <taxon>Chordata</taxon>
        <taxon>Tunicata</taxon>
        <taxon>Ascidiacea</taxon>
        <taxon>Phlebobranchia</taxon>
        <taxon>Cionidae</taxon>
        <taxon>Ciona</taxon>
    </lineage>
</organism>
<dbReference type="InterPro" id="IPR006994">
    <property type="entry name" value="TCF25/Rqc1"/>
</dbReference>
<evidence type="ECO:0000313" key="2">
    <source>
        <dbReference type="Ensembl" id="ENSCINP00000009755.3"/>
    </source>
</evidence>
<sequence>MSSRALRKLQGREVLMKIESSESESEEKDERNNFNKFSLLVGSDENVEVEETKPEIIENGENVTKNKRARKKKKKKKNKSSNQENEDIDKILDTFKNEISLTTSDAGSSDARSQKSVLIVEHRMLNPDNELRRIFGTRALMGDGAYRRRNQGVAHRGMWLSHPQAAWGRMSNVGVAMKQLETKDGCTYYKFEHNKEYQQVQFKFLDAVESSDHRNIA</sequence>
<evidence type="ECO:0000256" key="1">
    <source>
        <dbReference type="SAM" id="MobiDB-lite"/>
    </source>
</evidence>
<reference evidence="2" key="2">
    <citation type="submission" date="2025-08" db="UniProtKB">
        <authorList>
            <consortium name="Ensembl"/>
        </authorList>
    </citation>
    <scope>IDENTIFICATION</scope>
</reference>
<keyword evidence="3" id="KW-1185">Reference proteome</keyword>
<name>F6QN19_CIOIN</name>